<evidence type="ECO:0000313" key="2">
    <source>
        <dbReference type="Proteomes" id="UP001364617"/>
    </source>
</evidence>
<dbReference type="AlphaFoldDB" id="A0AAN9HI66"/>
<reference evidence="1 2" key="1">
    <citation type="submission" date="2024-02" db="EMBL/GenBank/DDBJ databases">
        <title>Chromosome-level genome assembly of the Eurasian Minnow (Phoxinus phoxinus).</title>
        <authorList>
            <person name="Oriowo T.O."/>
            <person name="Martin S."/>
            <person name="Stange M."/>
            <person name="Chrysostomakis Y."/>
            <person name="Brown T."/>
            <person name="Winkler S."/>
            <person name="Kukowka S."/>
            <person name="Myers E.W."/>
            <person name="Bohne A."/>
        </authorList>
    </citation>
    <scope>NUCLEOTIDE SEQUENCE [LARGE SCALE GENOMIC DNA]</scope>
    <source>
        <strain evidence="1">ZFMK-TIS-60720</strain>
        <tissue evidence="1">Whole Organism</tissue>
    </source>
</reference>
<evidence type="ECO:0000313" key="1">
    <source>
        <dbReference type="EMBL" id="KAK7176347.1"/>
    </source>
</evidence>
<proteinExistence type="predicted"/>
<gene>
    <name evidence="1" type="ORF">R3I93_000563</name>
</gene>
<protein>
    <submittedName>
        <fullName evidence="1">Uncharacterized protein</fullName>
    </submittedName>
</protein>
<comment type="caution">
    <text evidence="1">The sequence shown here is derived from an EMBL/GenBank/DDBJ whole genome shotgun (WGS) entry which is preliminary data.</text>
</comment>
<dbReference type="EMBL" id="JAYKXH010000001">
    <property type="protein sequence ID" value="KAK7176347.1"/>
    <property type="molecule type" value="Genomic_DNA"/>
</dbReference>
<sequence length="60" mass="7209">MPESFLLCYYQQRSGSAHRQERLLPQINSYRRDEIKEWITAKGKQSVRGRKPRVQRDVMS</sequence>
<organism evidence="1 2">
    <name type="scientific">Phoxinus phoxinus</name>
    <name type="common">Eurasian minnow</name>
    <dbReference type="NCBI Taxonomy" id="58324"/>
    <lineage>
        <taxon>Eukaryota</taxon>
        <taxon>Metazoa</taxon>
        <taxon>Chordata</taxon>
        <taxon>Craniata</taxon>
        <taxon>Vertebrata</taxon>
        <taxon>Euteleostomi</taxon>
        <taxon>Actinopterygii</taxon>
        <taxon>Neopterygii</taxon>
        <taxon>Teleostei</taxon>
        <taxon>Ostariophysi</taxon>
        <taxon>Cypriniformes</taxon>
        <taxon>Leuciscidae</taxon>
        <taxon>Phoxininae</taxon>
        <taxon>Phoxinus</taxon>
    </lineage>
</organism>
<keyword evidence="2" id="KW-1185">Reference proteome</keyword>
<accession>A0AAN9HI66</accession>
<dbReference type="Proteomes" id="UP001364617">
    <property type="component" value="Unassembled WGS sequence"/>
</dbReference>
<name>A0AAN9HI66_9TELE</name>